<evidence type="ECO:0000256" key="5">
    <source>
        <dbReference type="SAM" id="Coils"/>
    </source>
</evidence>
<dbReference type="Gene3D" id="1.10.220.60">
    <property type="entry name" value="GRIP domain"/>
    <property type="match status" value="1"/>
</dbReference>
<keyword evidence="4 5" id="KW-0175">Coiled coil</keyword>
<keyword evidence="9" id="KW-1185">Reference proteome</keyword>
<dbReference type="PANTHER" id="PTHR18902">
    <property type="entry name" value="NUCLEAR MITOTIC APPARATUS PROTEIN 1-RELATED"/>
    <property type="match status" value="1"/>
</dbReference>
<feature type="compositionally biased region" description="Low complexity" evidence="6">
    <location>
        <begin position="1374"/>
        <end position="1384"/>
    </location>
</feature>
<reference evidence="8" key="1">
    <citation type="submission" date="2022-01" db="EMBL/GenBank/DDBJ databases">
        <authorList>
            <person name="King R."/>
        </authorList>
    </citation>
    <scope>NUCLEOTIDE SEQUENCE</scope>
</reference>
<evidence type="ECO:0000256" key="6">
    <source>
        <dbReference type="SAM" id="MobiDB-lite"/>
    </source>
</evidence>
<feature type="coiled-coil region" evidence="5">
    <location>
        <begin position="85"/>
        <end position="154"/>
    </location>
</feature>
<evidence type="ECO:0000256" key="4">
    <source>
        <dbReference type="ARBA" id="ARBA00023054"/>
    </source>
</evidence>
<accession>A0A9P0D734</accession>
<comment type="subcellular location">
    <subcellularLocation>
        <location evidence="1">Cytoplasm</location>
    </subcellularLocation>
</comment>
<organism evidence="8 9">
    <name type="scientific">Psylliodes chrysocephalus</name>
    <dbReference type="NCBI Taxonomy" id="3402493"/>
    <lineage>
        <taxon>Eukaryota</taxon>
        <taxon>Metazoa</taxon>
        <taxon>Ecdysozoa</taxon>
        <taxon>Arthropoda</taxon>
        <taxon>Hexapoda</taxon>
        <taxon>Insecta</taxon>
        <taxon>Pterygota</taxon>
        <taxon>Neoptera</taxon>
        <taxon>Endopterygota</taxon>
        <taxon>Coleoptera</taxon>
        <taxon>Polyphaga</taxon>
        <taxon>Cucujiformia</taxon>
        <taxon>Chrysomeloidea</taxon>
        <taxon>Chrysomelidae</taxon>
        <taxon>Galerucinae</taxon>
        <taxon>Alticini</taxon>
        <taxon>Psylliodes</taxon>
    </lineage>
</organism>
<sequence length="1528" mass="178399">MESPHSNDANKKVNLENLSKEELIKKCTQLLQLAQKAKQSKVVLQEENSKLKEELNIKKSDNSDLVTKELIENLTLQKLNLFTSNQELKSQNESFVEKYQTLQSEIKEYQEKLTICDNENTSYKRQIIRLTDENEQLITDLDTLEKQLVELKSKSVSQHQRILELEQLKSEETKNATVELQNMLSISLGEVKKLQTENSQLKEKISNLELNLKEKDKNIIVIGKELLSAKNEITKYIDESETDKIEANLEEKDNKIRELEESSVKLKQKIKFYHSKIVKFATIAKELRTSKNEILELFKSYIEQVKVWKDQLNFGEKNIVKYLNGIEQENKYLKEKLDQLNQLEKASDFDKNTFESEIRQYLDKLEVQTKEIVDLKEDRNKIVNELKGKYEEERLHWEKEVLDFKETIEKHETEINTLKDQYESEKLDLEKQLFESNKKYETEKLHWEKELLDIKEQSKNEIKVVKDQYESEKLDLEKQLVESNEKYESEKLHWEKELLDSKENCENEIKMLKDQYDIEKMHGEKELIESKEKIECLLEENKLKTNNVDSNKFLDEKLKLEHELEEIRAIYEDQKCSLHELTNSKQDIELRLTETEQIVKERENEIILLRKENVTISKIKEDLIHELEKLNCDRRSLKEKSENLKKDFEKRISDLHNEVRSLQELESSFSDEIKHLSGENKSLTSQNELLQDRLQKFEYSLQNRTNVSSQTNEVACNNEEFEEQVSNLKRENAELLSEMNEMNQAIKERGENISKLEAHCEEVMKKLQIYESQANKNIDNLTEKERIIEDLTREINELKSRDTMNSNVNLSHTDEIDALKGELDMLKDKLNSNLECNYTDDGMSTSTISRTEEMNRLKDLEGSWEERYGKLRNLAVKLKSKVRELTQALNQQQSENEEIQTKLSSSVKTIQNLQSQYDKLEDDLEKSKKQCANLQIQLSGAASDISRDKQYLANSEEIIAELKNELEKRRKEKEATENWKKQVGAKIQTLRKELEANNVLKKDFEAQIATLTSNLESKELALKSEIENHKHTKSLLDQSNNERKKNSVLSLEMQDYERGAIESSKKLEKQQEEIAKLKNQVDSQKSTINALREQNKLLEERILSEEDNLNTLTAEISTYKKQISNLDNEISQKIDKIHSLTQQLETSRSEAEELSTELSKLISEHQKANNILKSERDHLSADNLRLQQSLREAQDSLRLNKDELRVIQNEYDGYKVRAQSVLRQNQNRDVGVEEKLSEEVASLVAQNLKLTDQIHEAKKTIESLENTNTKLSTDIKQYEQKVRELEEDGEEIKIQFADLSAKHEKTVTENAETLRNLKVHADTLSQCYRQQLADQETRHNREIVELQSRLEKAPTPTETSLILPTMPRGEGEGSESIGSNNSSSVHPVPLERLLGTDSEQEIERIRKKLQDNESKVTHLTSLLSDTEQDLVKHVQMNKLLKEEIRRQQRSEEREKHAENLEYLKNVVFKFVTLNSGDERSRLVPVLNTILKLSPEETKHLNSVATGGPNSLKGWSSYLPAWSSPNKPQ</sequence>
<name>A0A9P0D734_9CUCU</name>
<proteinExistence type="predicted"/>
<feature type="coiled-coil region" evidence="5">
    <location>
        <begin position="184"/>
        <end position="218"/>
    </location>
</feature>
<dbReference type="Proteomes" id="UP001153636">
    <property type="component" value="Chromosome 5"/>
</dbReference>
<feature type="region of interest" description="Disordered" evidence="6">
    <location>
        <begin position="1350"/>
        <end position="1387"/>
    </location>
</feature>
<dbReference type="OrthoDB" id="1926336at2759"/>
<feature type="coiled-coil region" evidence="5">
    <location>
        <begin position="323"/>
        <end position="522"/>
    </location>
</feature>
<dbReference type="PROSITE" id="PS50913">
    <property type="entry name" value="GRIP"/>
    <property type="match status" value="1"/>
</dbReference>
<dbReference type="InterPro" id="IPR051841">
    <property type="entry name" value="MT-Golgi_org_protein"/>
</dbReference>
<evidence type="ECO:0000259" key="7">
    <source>
        <dbReference type="PROSITE" id="PS50913"/>
    </source>
</evidence>
<evidence type="ECO:0000256" key="3">
    <source>
        <dbReference type="ARBA" id="ARBA00022553"/>
    </source>
</evidence>
<dbReference type="PANTHER" id="PTHR18902:SF25">
    <property type="entry name" value="GRIP AND COILED-COIL DOMAIN-CONTAINING PROTEIN 2"/>
    <property type="match status" value="1"/>
</dbReference>
<feature type="coiled-coil region" evidence="5">
    <location>
        <begin position="1053"/>
        <end position="1302"/>
    </location>
</feature>
<protein>
    <recommendedName>
        <fullName evidence="7">GRIP domain-containing protein</fullName>
    </recommendedName>
</protein>
<evidence type="ECO:0000256" key="2">
    <source>
        <dbReference type="ARBA" id="ARBA00022490"/>
    </source>
</evidence>
<dbReference type="GO" id="GO:0005794">
    <property type="term" value="C:Golgi apparatus"/>
    <property type="evidence" value="ECO:0007669"/>
    <property type="project" value="TreeGrafter"/>
</dbReference>
<gene>
    <name evidence="8" type="ORF">PSYICH_LOCUS11479</name>
</gene>
<keyword evidence="2" id="KW-0963">Cytoplasm</keyword>
<evidence type="ECO:0000313" key="8">
    <source>
        <dbReference type="EMBL" id="CAH1111056.1"/>
    </source>
</evidence>
<evidence type="ECO:0000256" key="1">
    <source>
        <dbReference type="ARBA" id="ARBA00004496"/>
    </source>
</evidence>
<dbReference type="EMBL" id="OV651817">
    <property type="protein sequence ID" value="CAH1111056.1"/>
    <property type="molecule type" value="Genomic_DNA"/>
</dbReference>
<feature type="coiled-coil region" evidence="5">
    <location>
        <begin position="242"/>
        <end position="276"/>
    </location>
</feature>
<feature type="coiled-coil region" evidence="5">
    <location>
        <begin position="868"/>
        <end position="1021"/>
    </location>
</feature>
<keyword evidence="3" id="KW-0597">Phosphoprotein</keyword>
<evidence type="ECO:0000313" key="9">
    <source>
        <dbReference type="Proteomes" id="UP001153636"/>
    </source>
</evidence>
<dbReference type="Pfam" id="PF01465">
    <property type="entry name" value="GRIP"/>
    <property type="match status" value="1"/>
</dbReference>
<dbReference type="Gene3D" id="1.10.287.1490">
    <property type="match status" value="1"/>
</dbReference>
<feature type="coiled-coil region" evidence="5">
    <location>
        <begin position="578"/>
        <end position="829"/>
    </location>
</feature>
<feature type="domain" description="GRIP" evidence="7">
    <location>
        <begin position="1453"/>
        <end position="1503"/>
    </location>
</feature>
<feature type="region of interest" description="Disordered" evidence="6">
    <location>
        <begin position="1501"/>
        <end position="1528"/>
    </location>
</feature>
<feature type="coiled-coil region" evidence="5">
    <location>
        <begin position="20"/>
        <end position="61"/>
    </location>
</feature>
<dbReference type="SMART" id="SM00755">
    <property type="entry name" value="Grip"/>
    <property type="match status" value="1"/>
</dbReference>
<dbReference type="InterPro" id="IPR000237">
    <property type="entry name" value="GRIP_dom"/>
</dbReference>